<dbReference type="InterPro" id="IPR025997">
    <property type="entry name" value="SBP_2_dom"/>
</dbReference>
<feature type="domain" description="Periplasmic binding protein" evidence="4">
    <location>
        <begin position="44"/>
        <end position="321"/>
    </location>
</feature>
<dbReference type="PROSITE" id="PS51257">
    <property type="entry name" value="PROKAR_LIPOPROTEIN"/>
    <property type="match status" value="1"/>
</dbReference>
<dbReference type="PIRSF" id="PIRSF500176">
    <property type="entry name" value="L_ASNase"/>
    <property type="match status" value="1"/>
</dbReference>
<evidence type="ECO:0000256" key="3">
    <source>
        <dbReference type="SAM" id="SignalP"/>
    </source>
</evidence>
<protein>
    <submittedName>
        <fullName evidence="5">Sugar ABC transporter substrate-binding protein</fullName>
    </submittedName>
</protein>
<dbReference type="InterPro" id="IPR006034">
    <property type="entry name" value="Asparaginase/glutaminase-like"/>
</dbReference>
<feature type="signal peptide" evidence="3">
    <location>
        <begin position="1"/>
        <end position="25"/>
    </location>
</feature>
<dbReference type="InterPro" id="IPR050555">
    <property type="entry name" value="Bact_Solute-Bind_Prot2"/>
</dbReference>
<keyword evidence="6" id="KW-1185">Reference proteome</keyword>
<organism evidence="5 6">
    <name type="scientific">Streptomyces mangrovisoli</name>
    <dbReference type="NCBI Taxonomy" id="1428628"/>
    <lineage>
        <taxon>Bacteria</taxon>
        <taxon>Bacillati</taxon>
        <taxon>Actinomycetota</taxon>
        <taxon>Actinomycetes</taxon>
        <taxon>Kitasatosporales</taxon>
        <taxon>Streptomycetaceae</taxon>
        <taxon>Streptomyces</taxon>
    </lineage>
</organism>
<proteinExistence type="predicted"/>
<dbReference type="InterPro" id="IPR049784">
    <property type="entry name" value="ChvE-like"/>
</dbReference>
<evidence type="ECO:0000313" key="6">
    <source>
        <dbReference type="Proteomes" id="UP000034196"/>
    </source>
</evidence>
<name>A0A1J4NV62_9ACTN</name>
<dbReference type="Pfam" id="PF13407">
    <property type="entry name" value="Peripla_BP_4"/>
    <property type="match status" value="1"/>
</dbReference>
<dbReference type="OrthoDB" id="9773673at2"/>
<dbReference type="Gene3D" id="3.40.50.2300">
    <property type="match status" value="2"/>
</dbReference>
<keyword evidence="2 3" id="KW-0732">Signal</keyword>
<dbReference type="PIRSF" id="PIRSF001220">
    <property type="entry name" value="L-ASNase_gatD"/>
    <property type="match status" value="1"/>
</dbReference>
<dbReference type="PANTHER" id="PTHR30036">
    <property type="entry name" value="D-XYLOSE-BINDING PERIPLASMIC PROTEIN"/>
    <property type="match status" value="1"/>
</dbReference>
<dbReference type="CDD" id="cd19994">
    <property type="entry name" value="PBP1_ChvE"/>
    <property type="match status" value="1"/>
</dbReference>
<dbReference type="NCBIfam" id="NF040907">
    <property type="entry name" value="ChvE"/>
    <property type="match status" value="1"/>
</dbReference>
<accession>A0A1J4NV62</accession>
<gene>
    <name evidence="5" type="ORF">WN71_019525</name>
</gene>
<feature type="chain" id="PRO_5038661944" evidence="3">
    <location>
        <begin position="26"/>
        <end position="369"/>
    </location>
</feature>
<comment type="caution">
    <text evidence="5">The sequence shown here is derived from an EMBL/GenBank/DDBJ whole genome shotgun (WGS) entry which is preliminary data.</text>
</comment>
<evidence type="ECO:0000259" key="4">
    <source>
        <dbReference type="Pfam" id="PF13407"/>
    </source>
</evidence>
<dbReference type="PANTHER" id="PTHR30036:SF1">
    <property type="entry name" value="D-XYLOSE-BINDING PERIPLASMIC PROTEIN"/>
    <property type="match status" value="1"/>
</dbReference>
<evidence type="ECO:0000256" key="2">
    <source>
        <dbReference type="ARBA" id="ARBA00022729"/>
    </source>
</evidence>
<sequence length="369" mass="39525">MRNRRAAFAAIAGAASLALTLSACGQNSSGGSKEKSSSAKGGTIGIAMPTKSSERWIADGNNVVKNLQSKGYKTKLVYGEDDPDTQVSQIENLITQGVKGLIIAAIDNKSLNNVLQEAADANIPVIAYDRLILGTKNVSYYASFDNTKVGVLQGTYIVHKLGLDSGKKGPFNLELFAGSNDDNNTKYFFNGAMSVLQPYIDKKELVVKSGQTALNKVTTLRWDGTTAQKRMEDILTSSYKSGKVDAVLSPYDGISIGIISALKSDGYGSSSQPLPVITGQDAELASVKSIIAGEQTQTVYKDTRQLAKVASTMIDDVLNKKTPQVNDDKTYDNGSKVVPAYLLQPVSVDKSNYEDVLVKGGYYTEADLK</sequence>
<evidence type="ECO:0000256" key="1">
    <source>
        <dbReference type="ARBA" id="ARBA00004196"/>
    </source>
</evidence>
<dbReference type="EMBL" id="LAVA02000043">
    <property type="protein sequence ID" value="OIJ66235.1"/>
    <property type="molecule type" value="Genomic_DNA"/>
</dbReference>
<dbReference type="AlphaFoldDB" id="A0A1J4NV62"/>
<dbReference type="GO" id="GO:0030288">
    <property type="term" value="C:outer membrane-bounded periplasmic space"/>
    <property type="evidence" value="ECO:0007669"/>
    <property type="project" value="TreeGrafter"/>
</dbReference>
<dbReference type="RefSeq" id="WP_046584568.1">
    <property type="nucleotide sequence ID" value="NZ_LAVA02000043.1"/>
</dbReference>
<evidence type="ECO:0000313" key="5">
    <source>
        <dbReference type="EMBL" id="OIJ66235.1"/>
    </source>
</evidence>
<dbReference type="SUPFAM" id="SSF53822">
    <property type="entry name" value="Periplasmic binding protein-like I"/>
    <property type="match status" value="1"/>
</dbReference>
<reference evidence="5" key="1">
    <citation type="submission" date="2016-10" db="EMBL/GenBank/DDBJ databases">
        <title>Genome sequence of Streptomyces mangrovisoli MUSC 149.</title>
        <authorList>
            <person name="Lee L.-H."/>
            <person name="Ser H.-L."/>
        </authorList>
    </citation>
    <scope>NUCLEOTIDE SEQUENCE [LARGE SCALE GENOMIC DNA]</scope>
    <source>
        <strain evidence="5">MUSC 149</strain>
    </source>
</reference>
<dbReference type="Proteomes" id="UP000034196">
    <property type="component" value="Unassembled WGS sequence"/>
</dbReference>
<comment type="subcellular location">
    <subcellularLocation>
        <location evidence="1">Cell envelope</location>
    </subcellularLocation>
</comment>
<dbReference type="STRING" id="1428628.WN71_019525"/>
<dbReference type="GO" id="GO:0030246">
    <property type="term" value="F:carbohydrate binding"/>
    <property type="evidence" value="ECO:0007669"/>
    <property type="project" value="TreeGrafter"/>
</dbReference>
<dbReference type="InterPro" id="IPR028082">
    <property type="entry name" value="Peripla_BP_I"/>
</dbReference>